<accession>A8PWT2</accession>
<dbReference type="InParanoid" id="A8PWT2"/>
<protein>
    <recommendedName>
        <fullName evidence="4">NADH-ubiquinone oxidoreductase 9.5 kDa subunit</fullName>
    </recommendedName>
</protein>
<dbReference type="KEGG" id="mgl:MGL_1208"/>
<keyword evidence="1" id="KW-1133">Transmembrane helix</keyword>
<dbReference type="RefSeq" id="XP_001731940.1">
    <property type="nucleotide sequence ID" value="XM_001731888.1"/>
</dbReference>
<reference evidence="2 3" key="1">
    <citation type="journal article" date="2007" name="Proc. Natl. Acad. Sci. U.S.A.">
        <title>Dandruff-associated Malassezia genomes reveal convergent and divergent virulence traits shared with plant and human fungal pathogens.</title>
        <authorList>
            <person name="Xu J."/>
            <person name="Saunders C.W."/>
            <person name="Hu P."/>
            <person name="Grant R.A."/>
            <person name="Boekhout T."/>
            <person name="Kuramae E.E."/>
            <person name="Kronstad J.W."/>
            <person name="Deangelis Y.M."/>
            <person name="Reeder N.L."/>
            <person name="Johnstone K.R."/>
            <person name="Leland M."/>
            <person name="Fieno A.M."/>
            <person name="Begley W.M."/>
            <person name="Sun Y."/>
            <person name="Lacey M.P."/>
            <person name="Chaudhary T."/>
            <person name="Keough T."/>
            <person name="Chu L."/>
            <person name="Sears R."/>
            <person name="Yuan B."/>
            <person name="Dawson T.L.Jr."/>
        </authorList>
    </citation>
    <scope>NUCLEOTIDE SEQUENCE [LARGE SCALE GENOMIC DNA]</scope>
    <source>
        <strain evidence="3">ATCC MYA-4612 / CBS 7966</strain>
    </source>
</reference>
<dbReference type="PANTHER" id="PTHR38488:SF1">
    <property type="entry name" value="OXIDOREDUCTASE 9.5 KDA SUBUNIT, PUTATIVE (AFU_ORTHOLOGUE AFUA_5G08980)-RELATED"/>
    <property type="match status" value="1"/>
</dbReference>
<dbReference type="GeneID" id="5856245"/>
<dbReference type="VEuPathDB" id="FungiDB:MGL_1208"/>
<evidence type="ECO:0008006" key="4">
    <source>
        <dbReference type="Google" id="ProtNLM"/>
    </source>
</evidence>
<proteinExistence type="predicted"/>
<evidence type="ECO:0000256" key="1">
    <source>
        <dbReference type="SAM" id="Phobius"/>
    </source>
</evidence>
<dbReference type="CDD" id="cd22903">
    <property type="entry name" value="NI9M"/>
    <property type="match status" value="1"/>
</dbReference>
<dbReference type="AlphaFoldDB" id="A8PWT2"/>
<comment type="caution">
    <text evidence="2">The sequence shown here is derived from an EMBL/GenBank/DDBJ whole genome shotgun (WGS) entry which is preliminary data.</text>
</comment>
<dbReference type="Proteomes" id="UP000008837">
    <property type="component" value="Unassembled WGS sequence"/>
</dbReference>
<dbReference type="OrthoDB" id="2093409at2759"/>
<dbReference type="OMA" id="EKPAIFW"/>
<dbReference type="InterPro" id="IPR039961">
    <property type="entry name" value="Nuo9.5"/>
</dbReference>
<dbReference type="PANTHER" id="PTHR38488">
    <property type="entry name" value="OXIDOREDUCTASE 9.5 KDA SUBUNIT, PUTATIVE (AFU_ORTHOLOGUE AFUA_5G08980)-RELATED"/>
    <property type="match status" value="1"/>
</dbReference>
<keyword evidence="1" id="KW-0812">Transmembrane</keyword>
<sequence length="80" mass="9039">MAFMSTLTRPFVNTLKYLQWASHARPVVFYSLLLGALGPVSVVVVPKYRAQFGWKPAERIPVSYPLPDRPRSPVSGYDDE</sequence>
<keyword evidence="1" id="KW-0472">Membrane</keyword>
<organism evidence="2 3">
    <name type="scientific">Malassezia globosa (strain ATCC MYA-4612 / CBS 7966)</name>
    <name type="common">Dandruff-associated fungus</name>
    <dbReference type="NCBI Taxonomy" id="425265"/>
    <lineage>
        <taxon>Eukaryota</taxon>
        <taxon>Fungi</taxon>
        <taxon>Dikarya</taxon>
        <taxon>Basidiomycota</taxon>
        <taxon>Ustilaginomycotina</taxon>
        <taxon>Malasseziomycetes</taxon>
        <taxon>Malasseziales</taxon>
        <taxon>Malasseziaceae</taxon>
        <taxon>Malassezia</taxon>
    </lineage>
</organism>
<feature type="transmembrane region" description="Helical" evidence="1">
    <location>
        <begin position="27"/>
        <end position="45"/>
    </location>
</feature>
<gene>
    <name evidence="2" type="ORF">MGL_1208</name>
</gene>
<evidence type="ECO:0000313" key="2">
    <source>
        <dbReference type="EMBL" id="EDP44726.1"/>
    </source>
</evidence>
<keyword evidence="3" id="KW-1185">Reference proteome</keyword>
<name>A8PWT2_MALGO</name>
<dbReference type="STRING" id="425265.A8PWT2"/>
<dbReference type="EMBL" id="AAYY01000003">
    <property type="protein sequence ID" value="EDP44726.1"/>
    <property type="molecule type" value="Genomic_DNA"/>
</dbReference>
<evidence type="ECO:0000313" key="3">
    <source>
        <dbReference type="Proteomes" id="UP000008837"/>
    </source>
</evidence>